<comment type="caution">
    <text evidence="1">The sequence shown here is derived from an EMBL/GenBank/DDBJ whole genome shotgun (WGS) entry which is preliminary data.</text>
</comment>
<protein>
    <submittedName>
        <fullName evidence="1">Uncharacterized protein</fullName>
    </submittedName>
</protein>
<sequence length="550" mass="60076">MEKAILLIVFVAALHCGLGDGFNLANAPTIAELLRDPLTYDDRIIGGTEAQIENFPYQCSFVGNKQFFCGCFIVSENYILTAGHCAQNLNASGVDLRVGSSLRKNGTQIPIAEVIPHEDYDSPRFDNDIAVLKTAEPLKFNEFVQPVALPPMGRPMRGGTNVTVSGWGRTEGSDSIPENLMQVTVPVVYYAACYLSYIEVLTRNMWCGGNYFMGGAGTCQGDSGGTAVQDGVAVGVVSFGRGCGQPLAPSVFADIASPPIREFIKKHTGRYTTSTVSPVAHRELNRLIDDIFAAEASESFEYEEYDAYDEVYAVDQENEFDSRIIGGQEAKIEDHPYQCSFIGNKSFFCGCSVISDRYIMTAAHCANVKPEQVDLTVGSTYRGKGIKIEIEDIKWHEEYNVQPFDADVAIFKTAQPISFNDVVQPIEMVKSGHILEPNSVFTVAGWGRTKHGAPTIPERLMAVNTTIVDPIKCYISYPTVYTDNMFCGGRFWLGGKGVCQGDSGGAAIQDGKVIGVVSFGRICGQMFAPSVFTSIRSPKIRKFIEEYTGL</sequence>
<accession>A0ACC1D5Q3</accession>
<reference evidence="1 2" key="1">
    <citation type="journal article" date="2021" name="Front. Genet.">
        <title>Chromosome-Level Genome Assembly Reveals Significant Gene Expansion in the Toll and IMD Signaling Pathways of Dendrolimus kikuchii.</title>
        <authorList>
            <person name="Zhou J."/>
            <person name="Wu P."/>
            <person name="Xiong Z."/>
            <person name="Liu N."/>
            <person name="Zhao N."/>
            <person name="Ji M."/>
            <person name="Qiu Y."/>
            <person name="Yang B."/>
        </authorList>
    </citation>
    <scope>NUCLEOTIDE SEQUENCE [LARGE SCALE GENOMIC DNA]</scope>
    <source>
        <strain evidence="1">Ann1</strain>
    </source>
</reference>
<organism evidence="1 2">
    <name type="scientific">Dendrolimus kikuchii</name>
    <dbReference type="NCBI Taxonomy" id="765133"/>
    <lineage>
        <taxon>Eukaryota</taxon>
        <taxon>Metazoa</taxon>
        <taxon>Ecdysozoa</taxon>
        <taxon>Arthropoda</taxon>
        <taxon>Hexapoda</taxon>
        <taxon>Insecta</taxon>
        <taxon>Pterygota</taxon>
        <taxon>Neoptera</taxon>
        <taxon>Endopterygota</taxon>
        <taxon>Lepidoptera</taxon>
        <taxon>Glossata</taxon>
        <taxon>Ditrysia</taxon>
        <taxon>Bombycoidea</taxon>
        <taxon>Lasiocampidae</taxon>
        <taxon>Dendrolimus</taxon>
    </lineage>
</organism>
<dbReference type="EMBL" id="CM034394">
    <property type="protein sequence ID" value="KAJ0179135.1"/>
    <property type="molecule type" value="Genomic_DNA"/>
</dbReference>
<gene>
    <name evidence="1" type="ORF">K1T71_004847</name>
</gene>
<name>A0ACC1D5Q3_9NEOP</name>
<evidence type="ECO:0000313" key="1">
    <source>
        <dbReference type="EMBL" id="KAJ0179135.1"/>
    </source>
</evidence>
<dbReference type="Proteomes" id="UP000824533">
    <property type="component" value="Linkage Group LG08"/>
</dbReference>
<keyword evidence="2" id="KW-1185">Reference proteome</keyword>
<proteinExistence type="predicted"/>
<evidence type="ECO:0000313" key="2">
    <source>
        <dbReference type="Proteomes" id="UP000824533"/>
    </source>
</evidence>